<dbReference type="InterPro" id="IPR008407">
    <property type="entry name" value="Brnchd-chn_aa_trnsp_AzlD"/>
</dbReference>
<feature type="transmembrane region" description="Helical" evidence="1">
    <location>
        <begin position="52"/>
        <end position="80"/>
    </location>
</feature>
<feature type="transmembrane region" description="Helical" evidence="1">
    <location>
        <begin position="86"/>
        <end position="103"/>
    </location>
</feature>
<protein>
    <submittedName>
        <fullName evidence="2">Uncharacterized membrane protein</fullName>
    </submittedName>
</protein>
<dbReference type="OrthoDB" id="9156894at2"/>
<keyword evidence="1" id="KW-1133">Transmembrane helix</keyword>
<feature type="transmembrane region" description="Helical" evidence="1">
    <location>
        <begin position="6"/>
        <end position="31"/>
    </location>
</feature>
<keyword evidence="3" id="KW-1185">Reference proteome</keyword>
<dbReference type="STRING" id="375760.SAMN04488073_1143"/>
<dbReference type="Pfam" id="PF05437">
    <property type="entry name" value="AzlD"/>
    <property type="match status" value="1"/>
</dbReference>
<evidence type="ECO:0000313" key="3">
    <source>
        <dbReference type="Proteomes" id="UP000199290"/>
    </source>
</evidence>
<evidence type="ECO:0000256" key="1">
    <source>
        <dbReference type="SAM" id="Phobius"/>
    </source>
</evidence>
<accession>A0A1I6GMG9</accession>
<gene>
    <name evidence="2" type="ORF">SAMN04488073_1143</name>
</gene>
<evidence type="ECO:0000313" key="2">
    <source>
        <dbReference type="EMBL" id="SFR43329.1"/>
    </source>
</evidence>
<proteinExistence type="predicted"/>
<dbReference type="Proteomes" id="UP000199290">
    <property type="component" value="Unassembled WGS sequence"/>
</dbReference>
<dbReference type="EMBL" id="FOYV01000001">
    <property type="protein sequence ID" value="SFR43329.1"/>
    <property type="molecule type" value="Genomic_DNA"/>
</dbReference>
<dbReference type="AlphaFoldDB" id="A0A1I6GMG9"/>
<dbReference type="RefSeq" id="WP_091987043.1">
    <property type="nucleotide sequence ID" value="NZ_FOYV01000001.1"/>
</dbReference>
<organism evidence="2 3">
    <name type="scientific">Marinobacter gudaonensis</name>
    <dbReference type="NCBI Taxonomy" id="375760"/>
    <lineage>
        <taxon>Bacteria</taxon>
        <taxon>Pseudomonadati</taxon>
        <taxon>Pseudomonadota</taxon>
        <taxon>Gammaproteobacteria</taxon>
        <taxon>Pseudomonadales</taxon>
        <taxon>Marinobacteraceae</taxon>
        <taxon>Marinobacter</taxon>
    </lineage>
</organism>
<sequence>MTIETTTGGILLLIAIMTAVTLATRFGGVFIMSFVKINPRIESFINTMASSVLIAIIVPLAFSGDAGAVAALMVTAVIMLALRKPLPAIAAGIAAAGVVRYLGVASL</sequence>
<keyword evidence="1" id="KW-0472">Membrane</keyword>
<name>A0A1I6GMG9_9GAMM</name>
<keyword evidence="1" id="KW-0812">Transmembrane</keyword>
<reference evidence="3" key="1">
    <citation type="submission" date="2016-10" db="EMBL/GenBank/DDBJ databases">
        <authorList>
            <person name="Varghese N."/>
            <person name="Submissions S."/>
        </authorList>
    </citation>
    <scope>NUCLEOTIDE SEQUENCE [LARGE SCALE GENOMIC DNA]</scope>
    <source>
        <strain evidence="3">CGMCC 1.6294</strain>
    </source>
</reference>